<keyword evidence="3" id="KW-1185">Reference proteome</keyword>
<dbReference type="Pfam" id="PF18545">
    <property type="entry name" value="HalOD1"/>
    <property type="match status" value="1"/>
</dbReference>
<evidence type="ECO:0000313" key="3">
    <source>
        <dbReference type="Proteomes" id="UP000289691"/>
    </source>
</evidence>
<sequence length="87" mass="9915">MSRESVLVEVVRAVAEVDGVEPHELDYSLYDYVDTEALESLAAFDRSNWSLIFEIPDHEVTLTGTGELLIDGELQRRLDSVEFERLD</sequence>
<comment type="caution">
    <text evidence="2">The sequence shown here is derived from an EMBL/GenBank/DDBJ whole genome shotgun (WGS) entry which is preliminary data.</text>
</comment>
<dbReference type="RefSeq" id="WP_129067258.1">
    <property type="nucleotide sequence ID" value="NZ_RDFA01000001.1"/>
</dbReference>
<accession>A0A498L887</accession>
<dbReference type="InterPro" id="IPR040624">
    <property type="entry name" value="HalOD1"/>
</dbReference>
<dbReference type="AlphaFoldDB" id="A0A498L887"/>
<organism evidence="2 3">
    <name type="scientific">Halorientalis pallida</name>
    <dbReference type="NCBI Taxonomy" id="2479928"/>
    <lineage>
        <taxon>Archaea</taxon>
        <taxon>Methanobacteriati</taxon>
        <taxon>Methanobacteriota</taxon>
        <taxon>Stenosarchaea group</taxon>
        <taxon>Halobacteria</taxon>
        <taxon>Halobacteriales</taxon>
        <taxon>Haloarculaceae</taxon>
        <taxon>Halorientalis</taxon>
    </lineage>
</organism>
<dbReference type="Proteomes" id="UP000289691">
    <property type="component" value="Unassembled WGS sequence"/>
</dbReference>
<proteinExistence type="predicted"/>
<evidence type="ECO:0000313" key="2">
    <source>
        <dbReference type="EMBL" id="RXK51393.1"/>
    </source>
</evidence>
<feature type="domain" description="Halobacterial output" evidence="1">
    <location>
        <begin position="3"/>
        <end position="71"/>
    </location>
</feature>
<name>A0A498L887_9EURY</name>
<reference evidence="2 3" key="1">
    <citation type="submission" date="2019-01" db="EMBL/GenBank/DDBJ databases">
        <title>Halorientalis sp. F13-25 a new haloarchaeum isolated from hypersaline water.</title>
        <authorList>
            <person name="Ana D.-V."/>
            <person name="Cristina S.-P."/>
            <person name="Antonio V."/>
        </authorList>
    </citation>
    <scope>NUCLEOTIDE SEQUENCE [LARGE SCALE GENOMIC DNA]</scope>
    <source>
        <strain evidence="2 3">F13-25</strain>
    </source>
</reference>
<dbReference type="OrthoDB" id="239865at2157"/>
<dbReference type="EMBL" id="RDFA01000001">
    <property type="protein sequence ID" value="RXK51393.1"/>
    <property type="molecule type" value="Genomic_DNA"/>
</dbReference>
<evidence type="ECO:0000259" key="1">
    <source>
        <dbReference type="Pfam" id="PF18545"/>
    </source>
</evidence>
<protein>
    <recommendedName>
        <fullName evidence="1">Halobacterial output domain-containing protein</fullName>
    </recommendedName>
</protein>
<gene>
    <name evidence="2" type="ORF">EAF64_01775</name>
</gene>